<proteinExistence type="predicted"/>
<gene>
    <name evidence="5" type="ORF">LSG31_10505</name>
</gene>
<reference evidence="5" key="1">
    <citation type="submission" date="2021-12" db="EMBL/GenBank/DDBJ databases">
        <title>Alicyclobacillaceae gen. nov., sp. nov., isolated from chalcocite enrichment system.</title>
        <authorList>
            <person name="Jiang Z."/>
        </authorList>
    </citation>
    <scope>NUCLEOTIDE SEQUENCE</scope>
    <source>
        <strain evidence="5">MYW30-H2</strain>
    </source>
</reference>
<evidence type="ECO:0000256" key="1">
    <source>
        <dbReference type="ARBA" id="ARBA00022741"/>
    </source>
</evidence>
<evidence type="ECO:0000256" key="2">
    <source>
        <dbReference type="ARBA" id="ARBA00022801"/>
    </source>
</evidence>
<feature type="domain" description="Carboxyltransferase" evidence="4">
    <location>
        <begin position="22"/>
        <end position="319"/>
    </location>
</feature>
<protein>
    <submittedName>
        <fullName evidence="5">Biotin-dependent carboxyltransferase family protein</fullName>
    </submittedName>
</protein>
<name>A0ABY4CQR0_9BACL</name>
<dbReference type="Gene3D" id="2.40.100.10">
    <property type="entry name" value="Cyclophilin-like"/>
    <property type="match status" value="1"/>
</dbReference>
<dbReference type="NCBIfam" id="TIGR00724">
    <property type="entry name" value="urea_amlyse_rel"/>
    <property type="match status" value="1"/>
</dbReference>
<dbReference type="SMART" id="SM00797">
    <property type="entry name" value="AHS2"/>
    <property type="match status" value="1"/>
</dbReference>
<keyword evidence="6" id="KW-1185">Reference proteome</keyword>
<organism evidence="5 6">
    <name type="scientific">Fodinisporobacter ferrooxydans</name>
    <dbReference type="NCBI Taxonomy" id="2901836"/>
    <lineage>
        <taxon>Bacteria</taxon>
        <taxon>Bacillati</taxon>
        <taxon>Bacillota</taxon>
        <taxon>Bacilli</taxon>
        <taxon>Bacillales</taxon>
        <taxon>Alicyclobacillaceae</taxon>
        <taxon>Fodinisporobacter</taxon>
    </lineage>
</organism>
<sequence>MRVLKPGLLSTVQDLGRSGYQKFGVISSGAMDPFALRVSNILIGNDEYEAALELTIVGPVLYFESDMLISICGGDLSASIDGEPVPMWRAVFVRKGSTLTFGAPRQGCRAYLAVAGGFDIPLEMGSRSTYLRAAIGGWKGRALQAGDRIGIRPMSAVANKILQKISGMDDGNAFCAATHFVARDLLPSYAQHPIIRVIRGREFEQFEEAGKEVFFQAGFTLLPQSDRMGYRLKGPLLQLAEPLEMISEAVIFGTVQVPPDGNPIVLMADRQTTGGYPKIAQVISVDLPILGQVNLGATIRFSEVTLEEAQELYLIREMEIDMLKQGIRVYV</sequence>
<evidence type="ECO:0000313" key="6">
    <source>
        <dbReference type="Proteomes" id="UP000830167"/>
    </source>
</evidence>
<keyword evidence="1" id="KW-0547">Nucleotide-binding</keyword>
<dbReference type="InterPro" id="IPR052708">
    <property type="entry name" value="PxpC"/>
</dbReference>
<dbReference type="Pfam" id="PF02626">
    <property type="entry name" value="CT_A_B"/>
    <property type="match status" value="1"/>
</dbReference>
<evidence type="ECO:0000256" key="3">
    <source>
        <dbReference type="ARBA" id="ARBA00022840"/>
    </source>
</evidence>
<dbReference type="PANTHER" id="PTHR43309">
    <property type="entry name" value="5-OXOPROLINASE SUBUNIT C"/>
    <property type="match status" value="1"/>
</dbReference>
<dbReference type="InterPro" id="IPR003778">
    <property type="entry name" value="CT_A_B"/>
</dbReference>
<evidence type="ECO:0000259" key="4">
    <source>
        <dbReference type="SMART" id="SM00797"/>
    </source>
</evidence>
<accession>A0ABY4CQR0</accession>
<keyword evidence="3" id="KW-0067">ATP-binding</keyword>
<dbReference type="EMBL" id="CP089291">
    <property type="protein sequence ID" value="UOF92832.1"/>
    <property type="molecule type" value="Genomic_DNA"/>
</dbReference>
<dbReference type="SUPFAM" id="SSF50891">
    <property type="entry name" value="Cyclophilin-like"/>
    <property type="match status" value="1"/>
</dbReference>
<keyword evidence="2" id="KW-0378">Hydrolase</keyword>
<dbReference type="PANTHER" id="PTHR43309:SF5">
    <property type="entry name" value="5-OXOPROLINASE SUBUNIT C"/>
    <property type="match status" value="1"/>
</dbReference>
<dbReference type="InterPro" id="IPR029000">
    <property type="entry name" value="Cyclophilin-like_dom_sf"/>
</dbReference>
<dbReference type="Proteomes" id="UP000830167">
    <property type="component" value="Chromosome"/>
</dbReference>
<evidence type="ECO:0000313" key="5">
    <source>
        <dbReference type="EMBL" id="UOF92832.1"/>
    </source>
</evidence>